<gene>
    <name evidence="1" type="ORF">PAND9192_02295</name>
</gene>
<dbReference type="AlphaFoldDB" id="A0A1Y6MH56"/>
<dbReference type="Proteomes" id="UP000195719">
    <property type="component" value="Unassembled WGS sequence"/>
</dbReference>
<protein>
    <submittedName>
        <fullName evidence="1">Capsule polysaccharide biosynthesis protein</fullName>
    </submittedName>
</protein>
<dbReference type="InterPro" id="IPR007833">
    <property type="entry name" value="Capsule_polysaccharide_synth"/>
</dbReference>
<dbReference type="GO" id="GO:0000271">
    <property type="term" value="P:polysaccharide biosynthetic process"/>
    <property type="evidence" value="ECO:0007669"/>
    <property type="project" value="InterPro"/>
</dbReference>
<accession>A0A1Y6MH56</accession>
<name>A0A1Y6MH56_9GAMM</name>
<evidence type="ECO:0000313" key="1">
    <source>
        <dbReference type="EMBL" id="SMY35967.1"/>
    </source>
</evidence>
<organism evidence="1 2">
    <name type="scientific">Photobacterium andalusiense</name>
    <dbReference type="NCBI Taxonomy" id="2204296"/>
    <lineage>
        <taxon>Bacteria</taxon>
        <taxon>Pseudomonadati</taxon>
        <taxon>Pseudomonadota</taxon>
        <taxon>Gammaproteobacteria</taxon>
        <taxon>Vibrionales</taxon>
        <taxon>Vibrionaceae</taxon>
        <taxon>Photobacterium</taxon>
    </lineage>
</organism>
<keyword evidence="2" id="KW-1185">Reference proteome</keyword>
<evidence type="ECO:0000313" key="2">
    <source>
        <dbReference type="Proteomes" id="UP000195719"/>
    </source>
</evidence>
<dbReference type="EMBL" id="FYAJ01000004">
    <property type="protein sequence ID" value="SMY35967.1"/>
    <property type="molecule type" value="Genomic_DNA"/>
</dbReference>
<dbReference type="Pfam" id="PF05159">
    <property type="entry name" value="Capsule_synth"/>
    <property type="match status" value="1"/>
</dbReference>
<reference evidence="2" key="1">
    <citation type="submission" date="2017-06" db="EMBL/GenBank/DDBJ databases">
        <authorList>
            <person name="Rodrigo-Torres L."/>
            <person name="Arahal R.D."/>
            <person name="Lucena T."/>
        </authorList>
    </citation>
    <scope>NUCLEOTIDE SEQUENCE [LARGE SCALE GENOMIC DNA]</scope>
    <source>
        <strain evidence="2">CECT 9192</strain>
    </source>
</reference>
<dbReference type="RefSeq" id="WP_087853914.1">
    <property type="nucleotide sequence ID" value="NZ_FYAJ01000004.1"/>
</dbReference>
<sequence>MNDNILIHVISKEEIDFYSRFKMAFQNKRLNTIYVTTSLFCYLLLKIRGDNVYISKKVKKNVLNKTSFFNELVGWTTFEQSLASYNSMHFLTRKIISDNNIIAAFIPSGRLASHEGFVLACRENNIKTIFSGYGNFPNKTFFDSEGTDKASSLFLNISKLDSFNHDEKKFESWKYSYIKQKMESHVVKQARKVTINTYISRFFRILFCKFESIFNIASDISRDFSSLTEFKSLDYQSISSPIPNCEYYFLPLQYSNDAQLILNYEGDIGTSLQDSLTLARAENKILVIKPHPVENSVAVYKLITEFVKSNHDVYLSLDNTFHLISESNKVVTVNSTAGLESKLLNKDVIFLGNSIYKNMTEERIAKYIQSYLLDIEYFELSSISIEDLDKIFRISGVEI</sequence>
<proteinExistence type="predicted"/>
<dbReference type="GO" id="GO:0015774">
    <property type="term" value="P:polysaccharide transport"/>
    <property type="evidence" value="ECO:0007669"/>
    <property type="project" value="InterPro"/>
</dbReference>